<comment type="subcellular location">
    <subcellularLocation>
        <location evidence="1">Cell envelope</location>
    </subcellularLocation>
</comment>
<dbReference type="SUPFAM" id="SSF52833">
    <property type="entry name" value="Thioredoxin-like"/>
    <property type="match status" value="1"/>
</dbReference>
<dbReference type="InterPro" id="IPR050553">
    <property type="entry name" value="Thioredoxin_ResA/DsbE_sf"/>
</dbReference>
<dbReference type="InterPro" id="IPR001640">
    <property type="entry name" value="Lgt"/>
</dbReference>
<reference evidence="8" key="1">
    <citation type="journal article" date="2019" name="Int. J. Syst. Evol. Microbiol.">
        <title>The Global Catalogue of Microorganisms (GCM) 10K type strain sequencing project: providing services to taxonomists for standard genome sequencing and annotation.</title>
        <authorList>
            <consortium name="The Broad Institute Genomics Platform"/>
            <consortium name="The Broad Institute Genome Sequencing Center for Infectious Disease"/>
            <person name="Wu L."/>
            <person name="Ma J."/>
        </authorList>
    </citation>
    <scope>NUCLEOTIDE SEQUENCE [LARGE SCALE GENOMIC DNA]</scope>
    <source>
        <strain evidence="8">CECT 7297</strain>
    </source>
</reference>
<dbReference type="Pfam" id="PF01790">
    <property type="entry name" value="LGT"/>
    <property type="match status" value="1"/>
</dbReference>
<sequence length="276" mass="30090">MSTLSQTVSLGPLGFTLSQLLMVFALVVALLVGALMGRRHRVVVSDALFSLILVALAGARMVFVLRYHDSYDSVLAMIDIRDGGFDVTAGVVSALLWLCWRSWRSSPLRRPLAAAVLSALVVWGALSSLILLIDTQARPVPDLELATMEQQGSANLRGFQADQAQPMVVNLWATWCPPCRREMPVLAEAQAEHQAIDFVFVNVGEEQGTIRQFLDSQALTLDNILLDRGNRLGAMTGAHVLPTTLFYNADGLLVDSHTGELSRATLRQGLEKLGPR</sequence>
<dbReference type="PANTHER" id="PTHR42852:SF6">
    <property type="entry name" value="THIOL:DISULFIDE INTERCHANGE PROTEIN DSBE"/>
    <property type="match status" value="1"/>
</dbReference>
<proteinExistence type="predicted"/>
<evidence type="ECO:0000256" key="3">
    <source>
        <dbReference type="ARBA" id="ARBA00023157"/>
    </source>
</evidence>
<comment type="caution">
    <text evidence="7">The sequence shown here is derived from an EMBL/GenBank/DDBJ whole genome shotgun (WGS) entry which is preliminary data.</text>
</comment>
<dbReference type="InterPro" id="IPR017937">
    <property type="entry name" value="Thioredoxin_CS"/>
</dbReference>
<dbReference type="Pfam" id="PF08534">
    <property type="entry name" value="Redoxin"/>
    <property type="match status" value="1"/>
</dbReference>
<dbReference type="InterPro" id="IPR036249">
    <property type="entry name" value="Thioredoxin-like_sf"/>
</dbReference>
<name>A0ABV8QKV0_9GAMM</name>
<keyword evidence="2" id="KW-0201">Cytochrome c-type biogenesis</keyword>
<evidence type="ECO:0000313" key="8">
    <source>
        <dbReference type="Proteomes" id="UP001595798"/>
    </source>
</evidence>
<evidence type="ECO:0000313" key="7">
    <source>
        <dbReference type="EMBL" id="MFC4260694.1"/>
    </source>
</evidence>
<dbReference type="PROSITE" id="PS00194">
    <property type="entry name" value="THIOREDOXIN_1"/>
    <property type="match status" value="1"/>
</dbReference>
<gene>
    <name evidence="7" type="ORF">ACFOZ5_16890</name>
</gene>
<dbReference type="PANTHER" id="PTHR42852">
    <property type="entry name" value="THIOL:DISULFIDE INTERCHANGE PROTEIN DSBE"/>
    <property type="match status" value="1"/>
</dbReference>
<dbReference type="Proteomes" id="UP001595798">
    <property type="component" value="Unassembled WGS sequence"/>
</dbReference>
<evidence type="ECO:0000256" key="2">
    <source>
        <dbReference type="ARBA" id="ARBA00022748"/>
    </source>
</evidence>
<keyword evidence="5" id="KW-0812">Transmembrane</keyword>
<evidence type="ECO:0000256" key="5">
    <source>
        <dbReference type="SAM" id="Phobius"/>
    </source>
</evidence>
<keyword evidence="5" id="KW-1133">Transmembrane helix</keyword>
<keyword evidence="3" id="KW-1015">Disulfide bond</keyword>
<feature type="transmembrane region" description="Helical" evidence="5">
    <location>
        <begin position="12"/>
        <end position="35"/>
    </location>
</feature>
<keyword evidence="8" id="KW-1185">Reference proteome</keyword>
<dbReference type="PROSITE" id="PS51352">
    <property type="entry name" value="THIOREDOXIN_2"/>
    <property type="match status" value="1"/>
</dbReference>
<evidence type="ECO:0000256" key="1">
    <source>
        <dbReference type="ARBA" id="ARBA00004196"/>
    </source>
</evidence>
<keyword evidence="5" id="KW-0472">Membrane</keyword>
<feature type="transmembrane region" description="Helical" evidence="5">
    <location>
        <begin position="112"/>
        <end position="133"/>
    </location>
</feature>
<evidence type="ECO:0000256" key="4">
    <source>
        <dbReference type="ARBA" id="ARBA00023284"/>
    </source>
</evidence>
<dbReference type="RefSeq" id="WP_379889462.1">
    <property type="nucleotide sequence ID" value="NZ_JBHSDI010000060.1"/>
</dbReference>
<dbReference type="EMBL" id="JBHSDI010000060">
    <property type="protein sequence ID" value="MFC4260694.1"/>
    <property type="molecule type" value="Genomic_DNA"/>
</dbReference>
<protein>
    <submittedName>
        <fullName evidence="7">TlpA family protein disulfide reductase</fullName>
    </submittedName>
</protein>
<feature type="transmembrane region" description="Helical" evidence="5">
    <location>
        <begin position="42"/>
        <end position="63"/>
    </location>
</feature>
<accession>A0ABV8QKV0</accession>
<dbReference type="Gene3D" id="3.40.30.10">
    <property type="entry name" value="Glutaredoxin"/>
    <property type="match status" value="1"/>
</dbReference>
<keyword evidence="4" id="KW-0676">Redox-active center</keyword>
<dbReference type="InterPro" id="IPR013766">
    <property type="entry name" value="Thioredoxin_domain"/>
</dbReference>
<evidence type="ECO:0000259" key="6">
    <source>
        <dbReference type="PROSITE" id="PS51352"/>
    </source>
</evidence>
<dbReference type="CDD" id="cd02966">
    <property type="entry name" value="TlpA_like_family"/>
    <property type="match status" value="1"/>
</dbReference>
<dbReference type="InterPro" id="IPR013740">
    <property type="entry name" value="Redoxin"/>
</dbReference>
<feature type="domain" description="Thioredoxin" evidence="6">
    <location>
        <begin position="134"/>
        <end position="275"/>
    </location>
</feature>
<organism evidence="7 8">
    <name type="scientific">Marinobacter lacisalsi</name>
    <dbReference type="NCBI Taxonomy" id="475979"/>
    <lineage>
        <taxon>Bacteria</taxon>
        <taxon>Pseudomonadati</taxon>
        <taxon>Pseudomonadota</taxon>
        <taxon>Gammaproteobacteria</taxon>
        <taxon>Pseudomonadales</taxon>
        <taxon>Marinobacteraceae</taxon>
        <taxon>Marinobacter</taxon>
    </lineage>
</organism>